<keyword evidence="4" id="KW-1185">Reference proteome</keyword>
<evidence type="ECO:0000313" key="4">
    <source>
        <dbReference type="Proteomes" id="UP000244855"/>
    </source>
</evidence>
<feature type="chain" id="PRO_5015900691" evidence="1">
    <location>
        <begin position="23"/>
        <end position="408"/>
    </location>
</feature>
<name>A0A2V1EGA4_9PLEO</name>
<reference evidence="3 4" key="1">
    <citation type="journal article" date="2018" name="Sci. Rep.">
        <title>Comparative genomics provides insights into the lifestyle and reveals functional heterogeneity of dark septate endophytic fungi.</title>
        <authorList>
            <person name="Knapp D.G."/>
            <person name="Nemeth J.B."/>
            <person name="Barry K."/>
            <person name="Hainaut M."/>
            <person name="Henrissat B."/>
            <person name="Johnson J."/>
            <person name="Kuo A."/>
            <person name="Lim J.H.P."/>
            <person name="Lipzen A."/>
            <person name="Nolan M."/>
            <person name="Ohm R.A."/>
            <person name="Tamas L."/>
            <person name="Grigoriev I.V."/>
            <person name="Spatafora J.W."/>
            <person name="Nagy L.G."/>
            <person name="Kovacs G.M."/>
        </authorList>
    </citation>
    <scope>NUCLEOTIDE SEQUENCE [LARGE SCALE GENOMIC DNA]</scope>
    <source>
        <strain evidence="3 4">DSE2036</strain>
    </source>
</reference>
<dbReference type="Gene3D" id="3.40.50.1820">
    <property type="entry name" value="alpha/beta hydrolase"/>
    <property type="match status" value="1"/>
</dbReference>
<evidence type="ECO:0000313" key="3">
    <source>
        <dbReference type="EMBL" id="PVI08560.1"/>
    </source>
</evidence>
<dbReference type="STRING" id="97972.A0A2V1EGA4"/>
<feature type="domain" description="AB hydrolase-1" evidence="2">
    <location>
        <begin position="132"/>
        <end position="388"/>
    </location>
</feature>
<keyword evidence="1" id="KW-0732">Signal</keyword>
<organism evidence="3 4">
    <name type="scientific">Periconia macrospinosa</name>
    <dbReference type="NCBI Taxonomy" id="97972"/>
    <lineage>
        <taxon>Eukaryota</taxon>
        <taxon>Fungi</taxon>
        <taxon>Dikarya</taxon>
        <taxon>Ascomycota</taxon>
        <taxon>Pezizomycotina</taxon>
        <taxon>Dothideomycetes</taxon>
        <taxon>Pleosporomycetidae</taxon>
        <taxon>Pleosporales</taxon>
        <taxon>Massarineae</taxon>
        <taxon>Periconiaceae</taxon>
        <taxon>Periconia</taxon>
    </lineage>
</organism>
<evidence type="ECO:0000259" key="2">
    <source>
        <dbReference type="Pfam" id="PF12697"/>
    </source>
</evidence>
<dbReference type="Proteomes" id="UP000244855">
    <property type="component" value="Unassembled WGS sequence"/>
</dbReference>
<dbReference type="AlphaFoldDB" id="A0A2V1EGA4"/>
<keyword evidence="3" id="KW-0378">Hydrolase</keyword>
<proteinExistence type="predicted"/>
<accession>A0A2V1EGA4</accession>
<evidence type="ECO:0000256" key="1">
    <source>
        <dbReference type="SAM" id="SignalP"/>
    </source>
</evidence>
<sequence>MVFLNSKLAVGIMATYMLAAAATKEGQENGTDAEGCIGKGQNALASAYYPPNGVCSDFYVPLSLDYEGPEWNASRWNNAFELQDFLSTATASARAGYPLPLGPMKRFQGNYEIAATFCTPRTPKDGKEKTVIVATHGIGPGREHWNSPYRPDEFNFVKHSLSKGYSVFFYDRLGCGASSRLDGFEASVFTAKTVLQQLASLVRKGKYTGKIKAEKVAVIGFSFGSYATHAAVAEKPEIADAVIMTGIGFNTTGINGNGLLRSFVPRIAALENPSLFGDRNPGYLTWPSVYDLVMNYFKAPNFDQDVALYTESAKQPFSIVEFLTFAGPAEVSADKWDKPALHITGELDYIVADGTTKGVIDHPAREIYKNAKPLQISVHPGASHHLNFARNATGAFEVITSFLSQNGV</sequence>
<gene>
    <name evidence="3" type="ORF">DM02DRAFT_722772</name>
</gene>
<dbReference type="SUPFAM" id="SSF53474">
    <property type="entry name" value="alpha/beta-Hydrolases"/>
    <property type="match status" value="1"/>
</dbReference>
<dbReference type="EMBL" id="KZ805300">
    <property type="protein sequence ID" value="PVI08560.1"/>
    <property type="molecule type" value="Genomic_DNA"/>
</dbReference>
<dbReference type="InterPro" id="IPR029058">
    <property type="entry name" value="AB_hydrolase_fold"/>
</dbReference>
<dbReference type="GO" id="GO:0016787">
    <property type="term" value="F:hydrolase activity"/>
    <property type="evidence" value="ECO:0007669"/>
    <property type="project" value="UniProtKB-KW"/>
</dbReference>
<dbReference type="InterPro" id="IPR000073">
    <property type="entry name" value="AB_hydrolase_1"/>
</dbReference>
<feature type="signal peptide" evidence="1">
    <location>
        <begin position="1"/>
        <end position="22"/>
    </location>
</feature>
<dbReference type="OrthoDB" id="190201at2759"/>
<protein>
    <submittedName>
        <fullName evidence="3">Alpha/beta-hydrolase</fullName>
    </submittedName>
</protein>
<dbReference type="Pfam" id="PF12697">
    <property type="entry name" value="Abhydrolase_6"/>
    <property type="match status" value="1"/>
</dbReference>